<dbReference type="OMA" id="CDHYGEN"/>
<dbReference type="Pfam" id="PF02181">
    <property type="entry name" value="FH2"/>
    <property type="match status" value="1"/>
</dbReference>
<dbReference type="eggNOG" id="KOG1924">
    <property type="taxonomic scope" value="Eukaryota"/>
</dbReference>
<dbReference type="Gene3D" id="1.20.58.2220">
    <property type="entry name" value="Formin, FH2 domain"/>
    <property type="match status" value="1"/>
</dbReference>
<dbReference type="PANTHER" id="PTHR45725:SF1">
    <property type="entry name" value="DISHEVELLED ASSOCIATED ACTIVATOR OF MORPHOGENESIS, ISOFORM D"/>
    <property type="match status" value="1"/>
</dbReference>
<reference evidence="3 4" key="1">
    <citation type="journal article" date="2004" name="Science">
        <title>The genome of the diatom Thalassiosira pseudonana: ecology, evolution, and metabolism.</title>
        <authorList>
            <person name="Armbrust E.V."/>
            <person name="Berges J.A."/>
            <person name="Bowler C."/>
            <person name="Green B.R."/>
            <person name="Martinez D."/>
            <person name="Putnam N.H."/>
            <person name="Zhou S."/>
            <person name="Allen A.E."/>
            <person name="Apt K.E."/>
            <person name="Bechner M."/>
            <person name="Brzezinski M.A."/>
            <person name="Chaal B.K."/>
            <person name="Chiovitti A."/>
            <person name="Davis A.K."/>
            <person name="Demarest M.S."/>
            <person name="Detter J.C."/>
            <person name="Glavina T."/>
            <person name="Goodstein D."/>
            <person name="Hadi M.Z."/>
            <person name="Hellsten U."/>
            <person name="Hildebrand M."/>
            <person name="Jenkins B.D."/>
            <person name="Jurka J."/>
            <person name="Kapitonov V.V."/>
            <person name="Kroger N."/>
            <person name="Lau W.W."/>
            <person name="Lane T.W."/>
            <person name="Larimer F.W."/>
            <person name="Lippmeier J.C."/>
            <person name="Lucas S."/>
            <person name="Medina M."/>
            <person name="Montsant A."/>
            <person name="Obornik M."/>
            <person name="Parker M.S."/>
            <person name="Palenik B."/>
            <person name="Pazour G.J."/>
            <person name="Richardson P.M."/>
            <person name="Rynearson T.A."/>
            <person name="Saito M.A."/>
            <person name="Schwartz D.C."/>
            <person name="Thamatrakoln K."/>
            <person name="Valentin K."/>
            <person name="Vardi A."/>
            <person name="Wilkerson F.P."/>
            <person name="Rokhsar D.S."/>
        </authorList>
    </citation>
    <scope>NUCLEOTIDE SEQUENCE [LARGE SCALE GENOMIC DNA]</scope>
    <source>
        <strain evidence="3 4">CCMP1335</strain>
    </source>
</reference>
<feature type="domain" description="FH2" evidence="2">
    <location>
        <begin position="22"/>
        <end position="430"/>
    </location>
</feature>
<dbReference type="PaxDb" id="35128-Thaps264774"/>
<dbReference type="InterPro" id="IPR042201">
    <property type="entry name" value="FH2_Formin_sf"/>
</dbReference>
<evidence type="ECO:0000313" key="4">
    <source>
        <dbReference type="Proteomes" id="UP000001449"/>
    </source>
</evidence>
<feature type="non-terminal residue" evidence="3">
    <location>
        <position position="1"/>
    </location>
</feature>
<accession>B8CFC0</accession>
<dbReference type="SUPFAM" id="SSF101447">
    <property type="entry name" value="Formin homology 2 domain (FH2 domain)"/>
    <property type="match status" value="1"/>
</dbReference>
<sequence>MDPDKSLASQQQTKLSKAETPAKANNAPKVARKRLHWNKIDESKLHEKSFWNQAKDQSLQLVGLDIDNEEFASLFTSPVNKAAAPKKGAATDTKKPSSKQKVQLIDGRRRMNGSILLTKFKVDYKVLAKQVDNMEYVEAEGNELRGMMQLLPTKDESLALRSYLPPSDAPEAEIEDAINKLGECEQYMAVMLDVPDAKEKFQCMLFRAEFEQQTDSIRDGTKLLIEACDSVKNSERFRKLLLYALKLGNALNTGGSNEEVSAITLDSLLKLAEAKAFDRETSVLHYLVSIVQKNDEDVLKLSDDFVPVKAAERVAVEMLSQQLKEMTQGVKLIKEMAKNPEDELLGATPMGRFSLSAESKIKSLSNEFDSAKSSFADLLEFFGEDTTMTPEAFFCTVNTFVSMFDQTHKELKRKEEAKERKKRIDEKRKLREEAAKKSKA</sequence>
<dbReference type="GeneID" id="7443684"/>
<dbReference type="PANTHER" id="PTHR45725">
    <property type="entry name" value="FORMIN HOMOLOGY 2 FAMILY MEMBER"/>
    <property type="match status" value="1"/>
</dbReference>
<dbReference type="KEGG" id="tps:THAPSDRAFT_264774"/>
<dbReference type="PROSITE" id="PS51444">
    <property type="entry name" value="FH2"/>
    <property type="match status" value="1"/>
</dbReference>
<dbReference type="EMBL" id="CM000653">
    <property type="protein sequence ID" value="EED87773.1"/>
    <property type="molecule type" value="Genomic_DNA"/>
</dbReference>
<organism evidence="3 4">
    <name type="scientific">Thalassiosira pseudonana</name>
    <name type="common">Marine diatom</name>
    <name type="synonym">Cyclotella nana</name>
    <dbReference type="NCBI Taxonomy" id="35128"/>
    <lineage>
        <taxon>Eukaryota</taxon>
        <taxon>Sar</taxon>
        <taxon>Stramenopiles</taxon>
        <taxon>Ochrophyta</taxon>
        <taxon>Bacillariophyta</taxon>
        <taxon>Coscinodiscophyceae</taxon>
        <taxon>Thalassiosirophycidae</taxon>
        <taxon>Thalassiosirales</taxon>
        <taxon>Thalassiosiraceae</taxon>
        <taxon>Thalassiosira</taxon>
    </lineage>
</organism>
<feature type="region of interest" description="Disordered" evidence="1">
    <location>
        <begin position="411"/>
        <end position="440"/>
    </location>
</feature>
<evidence type="ECO:0000259" key="2">
    <source>
        <dbReference type="PROSITE" id="PS51444"/>
    </source>
</evidence>
<dbReference type="InterPro" id="IPR015425">
    <property type="entry name" value="FH2_Formin"/>
</dbReference>
<dbReference type="Proteomes" id="UP000001449">
    <property type="component" value="Chromosome 22"/>
</dbReference>
<dbReference type="HOGENOM" id="CLU_743148_0_0_1"/>
<gene>
    <name evidence="3" type="ORF">THAPSDRAFT_264774</name>
</gene>
<keyword evidence="4" id="KW-1185">Reference proteome</keyword>
<evidence type="ECO:0000313" key="3">
    <source>
        <dbReference type="EMBL" id="EED87773.1"/>
    </source>
</evidence>
<dbReference type="AlphaFoldDB" id="B8CFC0"/>
<feature type="region of interest" description="Disordered" evidence="1">
    <location>
        <begin position="82"/>
        <end position="101"/>
    </location>
</feature>
<dbReference type="SMART" id="SM00498">
    <property type="entry name" value="FH2"/>
    <property type="match status" value="1"/>
</dbReference>
<feature type="region of interest" description="Disordered" evidence="1">
    <location>
        <begin position="1"/>
        <end position="35"/>
    </location>
</feature>
<dbReference type="STRING" id="35128.B8CFC0"/>
<proteinExistence type="predicted"/>
<dbReference type="InterPro" id="IPR051425">
    <property type="entry name" value="Formin_Homology"/>
</dbReference>
<name>B8CFC0_THAPS</name>
<dbReference type="RefSeq" id="XP_002294993.1">
    <property type="nucleotide sequence ID" value="XM_002294957.1"/>
</dbReference>
<reference evidence="3 4" key="2">
    <citation type="journal article" date="2008" name="Nature">
        <title>The Phaeodactylum genome reveals the evolutionary history of diatom genomes.</title>
        <authorList>
            <person name="Bowler C."/>
            <person name="Allen A.E."/>
            <person name="Badger J.H."/>
            <person name="Grimwood J."/>
            <person name="Jabbari K."/>
            <person name="Kuo A."/>
            <person name="Maheswari U."/>
            <person name="Martens C."/>
            <person name="Maumus F."/>
            <person name="Otillar R.P."/>
            <person name="Rayko E."/>
            <person name="Salamov A."/>
            <person name="Vandepoele K."/>
            <person name="Beszteri B."/>
            <person name="Gruber A."/>
            <person name="Heijde M."/>
            <person name="Katinka M."/>
            <person name="Mock T."/>
            <person name="Valentin K."/>
            <person name="Verret F."/>
            <person name="Berges J.A."/>
            <person name="Brownlee C."/>
            <person name="Cadoret J.P."/>
            <person name="Chiovitti A."/>
            <person name="Choi C.J."/>
            <person name="Coesel S."/>
            <person name="De Martino A."/>
            <person name="Detter J.C."/>
            <person name="Durkin C."/>
            <person name="Falciatore A."/>
            <person name="Fournet J."/>
            <person name="Haruta M."/>
            <person name="Huysman M.J."/>
            <person name="Jenkins B.D."/>
            <person name="Jiroutova K."/>
            <person name="Jorgensen R.E."/>
            <person name="Joubert Y."/>
            <person name="Kaplan A."/>
            <person name="Kroger N."/>
            <person name="Kroth P.G."/>
            <person name="La Roche J."/>
            <person name="Lindquist E."/>
            <person name="Lommer M."/>
            <person name="Martin-Jezequel V."/>
            <person name="Lopez P.J."/>
            <person name="Lucas S."/>
            <person name="Mangogna M."/>
            <person name="McGinnis K."/>
            <person name="Medlin L.K."/>
            <person name="Montsant A."/>
            <person name="Oudot-Le Secq M.P."/>
            <person name="Napoli C."/>
            <person name="Obornik M."/>
            <person name="Parker M.S."/>
            <person name="Petit J.L."/>
            <person name="Porcel B.M."/>
            <person name="Poulsen N."/>
            <person name="Robison M."/>
            <person name="Rychlewski L."/>
            <person name="Rynearson T.A."/>
            <person name="Schmutz J."/>
            <person name="Shapiro H."/>
            <person name="Siaut M."/>
            <person name="Stanley M."/>
            <person name="Sussman M.R."/>
            <person name="Taylor A.R."/>
            <person name="Vardi A."/>
            <person name="von Dassow P."/>
            <person name="Vyverman W."/>
            <person name="Willis A."/>
            <person name="Wyrwicz L.S."/>
            <person name="Rokhsar D.S."/>
            <person name="Weissenbach J."/>
            <person name="Armbrust E.V."/>
            <person name="Green B.R."/>
            <person name="Van de Peer Y."/>
            <person name="Grigoriev I.V."/>
        </authorList>
    </citation>
    <scope>NUCLEOTIDE SEQUENCE [LARGE SCALE GENOMIC DNA]</scope>
    <source>
        <strain evidence="3 4">CCMP1335</strain>
    </source>
</reference>
<dbReference type="InParanoid" id="B8CFC0"/>
<evidence type="ECO:0000256" key="1">
    <source>
        <dbReference type="SAM" id="MobiDB-lite"/>
    </source>
</evidence>
<protein>
    <recommendedName>
        <fullName evidence="2">FH2 domain-containing protein</fullName>
    </recommendedName>
</protein>